<evidence type="ECO:0000313" key="4">
    <source>
        <dbReference type="Proteomes" id="UP000287171"/>
    </source>
</evidence>
<feature type="region of interest" description="Disordered" evidence="2">
    <location>
        <begin position="365"/>
        <end position="431"/>
    </location>
</feature>
<proteinExistence type="predicted"/>
<dbReference type="Proteomes" id="UP000287171">
    <property type="component" value="Unassembled WGS sequence"/>
</dbReference>
<keyword evidence="1" id="KW-0732">Signal</keyword>
<dbReference type="AlphaFoldDB" id="A0A402BK57"/>
<dbReference type="RefSeq" id="WP_161982682.1">
    <property type="nucleotide sequence ID" value="NZ_BIFT01000002.1"/>
</dbReference>
<comment type="caution">
    <text evidence="3">The sequence shown here is derived from an EMBL/GenBank/DDBJ whole genome shotgun (WGS) entry which is preliminary data.</text>
</comment>
<gene>
    <name evidence="3" type="ORF">KDA_72230</name>
</gene>
<evidence type="ECO:0000313" key="3">
    <source>
        <dbReference type="EMBL" id="GCE31739.1"/>
    </source>
</evidence>
<dbReference type="InterPro" id="IPR013517">
    <property type="entry name" value="FG-GAP"/>
</dbReference>
<reference evidence="4" key="1">
    <citation type="submission" date="2018-12" db="EMBL/GenBank/DDBJ databases">
        <title>Tengunoibacter tsumagoiensis gen. nov., sp. nov., Dictyobacter kobayashii sp. nov., D. alpinus sp. nov., and D. joshuensis sp. nov. and description of Dictyobacteraceae fam. nov. within the order Ktedonobacterales isolated from Tengu-no-mugimeshi.</title>
        <authorList>
            <person name="Wang C.M."/>
            <person name="Zheng Y."/>
            <person name="Sakai Y."/>
            <person name="Toyoda A."/>
            <person name="Minakuchi Y."/>
            <person name="Abe K."/>
            <person name="Yokota A."/>
            <person name="Yabe S."/>
        </authorList>
    </citation>
    <scope>NUCLEOTIDE SEQUENCE [LARGE SCALE GENOMIC DNA]</scope>
    <source>
        <strain evidence="4">Uno16</strain>
    </source>
</reference>
<dbReference type="Pfam" id="PF13517">
    <property type="entry name" value="FG-GAP_3"/>
    <property type="match status" value="1"/>
</dbReference>
<evidence type="ECO:0008006" key="5">
    <source>
        <dbReference type="Google" id="ProtNLM"/>
    </source>
</evidence>
<evidence type="ECO:0000256" key="2">
    <source>
        <dbReference type="SAM" id="MobiDB-lite"/>
    </source>
</evidence>
<name>A0A402BK57_9CHLR</name>
<sequence>MCGIIAFFVCTQSARPDAVKHAHPFLFAPPVNYSVGTAPFGVITGSFTGTSAQDVALTANLSNAVDLLANNGSGVFTLQSPTSVGVNPIGIAKGNFMGQGHLDLAVANIGNDTFNVLANNGAGVFTLQPPLSTGRNPIGIVAGDFHGLGHSDIAITNQTGNSVSLYFNDGSGNFTAQTPIVVGNHPIGITVGNFMGLGRQDLAVTNGNGASVTILANNGSGVFTPQTPVAVGNGPREIVVGNFMGLGHQDLAVTNANDNTVSLLANNGSGTFTLQATIPVGNTPFGITVGDFDGLGHQDLAVANSADNTVSILLNNGSGAFTPQPAITVGLNPLGIASGNFSGFGHDELAVTNLGDDTVSILLNETLTPTPTPTPTETPTPTPTETPTPTPTETPTPTPTETPTPTPTPTETPTPTPTETPTPTPSPTPFPLPDVAVTLNHPGSTTVFQGQSVAETLTVSASTHSAPILTPSSIKVVGVLPLGFQNVAVSGLNWLITTTGTTSPILISATYLGPPPLLPGTSLPPITITGIVNGNGGSVLLQTASVGIAGDLNPNNNLATDTFVIAPGPFVAAPSSTHAQSLKQPVTHDALPATLPDVAISQIHLNGPNFHVGQTLTMLVTVSNASSSVGIDPQATPIHMTAVLPLGLTNVHVTGANWQISSSGSVSPLMIAGQFIGTHSISPGLSLPTIQITGTLTNAALPAFVPVSQVGISGDLNPNNNFSSDSISVLPAPMGQVGHPLVAATSSLLTNEERKKLFYLP</sequence>
<organism evidence="3 4">
    <name type="scientific">Dictyobacter alpinus</name>
    <dbReference type="NCBI Taxonomy" id="2014873"/>
    <lineage>
        <taxon>Bacteria</taxon>
        <taxon>Bacillati</taxon>
        <taxon>Chloroflexota</taxon>
        <taxon>Ktedonobacteria</taxon>
        <taxon>Ktedonobacterales</taxon>
        <taxon>Dictyobacteraceae</taxon>
        <taxon>Dictyobacter</taxon>
    </lineage>
</organism>
<dbReference type="SUPFAM" id="SSF69318">
    <property type="entry name" value="Integrin alpha N-terminal domain"/>
    <property type="match status" value="1"/>
</dbReference>
<accession>A0A402BK57</accession>
<dbReference type="EMBL" id="BIFT01000002">
    <property type="protein sequence ID" value="GCE31739.1"/>
    <property type="molecule type" value="Genomic_DNA"/>
</dbReference>
<dbReference type="InterPro" id="IPR028994">
    <property type="entry name" value="Integrin_alpha_N"/>
</dbReference>
<dbReference type="PANTHER" id="PTHR46580:SF2">
    <property type="entry name" value="MAM DOMAIN-CONTAINING PROTEIN"/>
    <property type="match status" value="1"/>
</dbReference>
<dbReference type="PANTHER" id="PTHR46580">
    <property type="entry name" value="SENSOR KINASE-RELATED"/>
    <property type="match status" value="1"/>
</dbReference>
<keyword evidence="4" id="KW-1185">Reference proteome</keyword>
<dbReference type="Gene3D" id="2.30.30.100">
    <property type="match status" value="5"/>
</dbReference>
<protein>
    <recommendedName>
        <fullName evidence="5">DUF11 domain-containing protein</fullName>
    </recommendedName>
</protein>
<evidence type="ECO:0000256" key="1">
    <source>
        <dbReference type="ARBA" id="ARBA00022729"/>
    </source>
</evidence>
<feature type="compositionally biased region" description="Pro residues" evidence="2">
    <location>
        <begin position="370"/>
        <end position="431"/>
    </location>
</feature>